<dbReference type="Pfam" id="PF08889">
    <property type="entry name" value="WbqC"/>
    <property type="match status" value="1"/>
</dbReference>
<dbReference type="EMBL" id="JABBGJ010000019">
    <property type="protein sequence ID" value="NMM00031.1"/>
    <property type="molecule type" value="Genomic_DNA"/>
</dbReference>
<protein>
    <submittedName>
        <fullName evidence="1">WbqC family protein</fullName>
    </submittedName>
</protein>
<sequence>MRAERRLAIMQPYFFPYLGYFQLMAEVDAFVIFDDVNFINRGWINRNRININGAPHLITVPLKQASQNKLICEISVNNDLLWRDKLLKTIRQAYSRAPQFARVFPLVERIVRHPAANLADYLRHGLVNLRDFLGLGTEIIGSSRRYENSNLTAQSRIVDICLREHIGIYVNAIGGRELYENAAFELAGVKLQFLQPALPLYDQSGAEFMPGLSIIDVLMCNDDRTVANMLKSGRCDD</sequence>
<comment type="caution">
    <text evidence="1">The sequence shown here is derived from an EMBL/GenBank/DDBJ whole genome shotgun (WGS) entry which is preliminary data.</text>
</comment>
<dbReference type="InterPro" id="IPR014985">
    <property type="entry name" value="WbqC"/>
</dbReference>
<name>A0A848IEG7_9BURK</name>
<evidence type="ECO:0000313" key="2">
    <source>
        <dbReference type="Proteomes" id="UP000544134"/>
    </source>
</evidence>
<evidence type="ECO:0000313" key="1">
    <source>
        <dbReference type="EMBL" id="NMM00031.1"/>
    </source>
</evidence>
<gene>
    <name evidence="1" type="ORF">HHL24_19070</name>
</gene>
<reference evidence="1 2" key="1">
    <citation type="submission" date="2020-04" db="EMBL/GenBank/DDBJ databases">
        <title>Paraburkholderia sp. RP-4-7 isolated from soil.</title>
        <authorList>
            <person name="Dahal R.H."/>
        </authorList>
    </citation>
    <scope>NUCLEOTIDE SEQUENCE [LARGE SCALE GENOMIC DNA]</scope>
    <source>
        <strain evidence="1 2">RP-4-7</strain>
    </source>
</reference>
<organism evidence="1 2">
    <name type="scientific">Paraburkholderia polaris</name>
    <dbReference type="NCBI Taxonomy" id="2728848"/>
    <lineage>
        <taxon>Bacteria</taxon>
        <taxon>Pseudomonadati</taxon>
        <taxon>Pseudomonadota</taxon>
        <taxon>Betaproteobacteria</taxon>
        <taxon>Burkholderiales</taxon>
        <taxon>Burkholderiaceae</taxon>
        <taxon>Paraburkholderia</taxon>
    </lineage>
</organism>
<proteinExistence type="predicted"/>
<dbReference type="AlphaFoldDB" id="A0A848IEG7"/>
<dbReference type="Proteomes" id="UP000544134">
    <property type="component" value="Unassembled WGS sequence"/>
</dbReference>
<dbReference type="RefSeq" id="WP_169486978.1">
    <property type="nucleotide sequence ID" value="NZ_JABBGJ010000019.1"/>
</dbReference>
<accession>A0A848IEG7</accession>
<keyword evidence="2" id="KW-1185">Reference proteome</keyword>